<dbReference type="EMBL" id="BAAANT010000040">
    <property type="protein sequence ID" value="GAA2154044.1"/>
    <property type="molecule type" value="Genomic_DNA"/>
</dbReference>
<protein>
    <submittedName>
        <fullName evidence="1">Uncharacterized protein</fullName>
    </submittedName>
</protein>
<accession>A0ABN3A510</accession>
<evidence type="ECO:0000313" key="2">
    <source>
        <dbReference type="Proteomes" id="UP001422759"/>
    </source>
</evidence>
<organism evidence="1 2">
    <name type="scientific">Kitasatospora kazusensis</name>
    <dbReference type="NCBI Taxonomy" id="407974"/>
    <lineage>
        <taxon>Bacteria</taxon>
        <taxon>Bacillati</taxon>
        <taxon>Actinomycetota</taxon>
        <taxon>Actinomycetes</taxon>
        <taxon>Kitasatosporales</taxon>
        <taxon>Streptomycetaceae</taxon>
        <taxon>Kitasatospora</taxon>
    </lineage>
</organism>
<reference evidence="1 2" key="1">
    <citation type="journal article" date="2019" name="Int. J. Syst. Evol. Microbiol.">
        <title>The Global Catalogue of Microorganisms (GCM) 10K type strain sequencing project: providing services to taxonomists for standard genome sequencing and annotation.</title>
        <authorList>
            <consortium name="The Broad Institute Genomics Platform"/>
            <consortium name="The Broad Institute Genome Sequencing Center for Infectious Disease"/>
            <person name="Wu L."/>
            <person name="Ma J."/>
        </authorList>
    </citation>
    <scope>NUCLEOTIDE SEQUENCE [LARGE SCALE GENOMIC DNA]</scope>
    <source>
        <strain evidence="1 2">JCM 14560</strain>
    </source>
</reference>
<comment type="caution">
    <text evidence="1">The sequence shown here is derived from an EMBL/GenBank/DDBJ whole genome shotgun (WGS) entry which is preliminary data.</text>
</comment>
<sequence>MSLAPMPDHRRINDPYWLRLFENYSHIIRPLRERGFVTDFETCGGAYYIHAALPDGSHLSIASDEALPSNPHDVKGWRVCRHHDDNPTISDLIYDSTFAGSDLLNSQLRSPLFAAVDAYLLARGLTEPWRAAFQPVALRFQHITADGTPRSPVLRPYVEREYAAQAYDVHHQSLPEDGWHRIYIHPSREWPRSVWMRGDALLHLGVTAAEFATSTDTDRG</sequence>
<evidence type="ECO:0000313" key="1">
    <source>
        <dbReference type="EMBL" id="GAA2154044.1"/>
    </source>
</evidence>
<proteinExistence type="predicted"/>
<dbReference type="RefSeq" id="WP_344468442.1">
    <property type="nucleotide sequence ID" value="NZ_BAAANT010000040.1"/>
</dbReference>
<dbReference type="Proteomes" id="UP001422759">
    <property type="component" value="Unassembled WGS sequence"/>
</dbReference>
<keyword evidence="2" id="KW-1185">Reference proteome</keyword>
<gene>
    <name evidence="1" type="ORF">GCM10009760_52540</name>
</gene>
<name>A0ABN3A510_9ACTN</name>